<dbReference type="EMBL" id="JACIJG010000007">
    <property type="protein sequence ID" value="MBB5702311.1"/>
    <property type="molecule type" value="Genomic_DNA"/>
</dbReference>
<keyword evidence="5" id="KW-0285">Flavoprotein</keyword>
<evidence type="ECO:0000259" key="11">
    <source>
        <dbReference type="Pfam" id="PF02910"/>
    </source>
</evidence>
<dbReference type="InterPro" id="IPR036188">
    <property type="entry name" value="FAD/NAD-bd_sf"/>
</dbReference>
<dbReference type="InterPro" id="IPR003953">
    <property type="entry name" value="FAD-dep_OxRdtase_2_FAD-bd"/>
</dbReference>
<dbReference type="Pfam" id="PF02910">
    <property type="entry name" value="Succ_DH_flav_C"/>
    <property type="match status" value="1"/>
</dbReference>
<evidence type="ECO:0000256" key="3">
    <source>
        <dbReference type="ARBA" id="ARBA00008562"/>
    </source>
</evidence>
<protein>
    <recommendedName>
        <fullName evidence="4">L-aspartate oxidase</fullName>
        <ecNumber evidence="4">1.4.3.16</ecNumber>
    </recommendedName>
</protein>
<dbReference type="Proteomes" id="UP000555546">
    <property type="component" value="Unassembled WGS sequence"/>
</dbReference>
<evidence type="ECO:0000256" key="2">
    <source>
        <dbReference type="ARBA" id="ARBA00004950"/>
    </source>
</evidence>
<dbReference type="GO" id="GO:0034628">
    <property type="term" value="P:'de novo' NAD+ biosynthetic process from L-aspartate"/>
    <property type="evidence" value="ECO:0007669"/>
    <property type="project" value="TreeGrafter"/>
</dbReference>
<evidence type="ECO:0000259" key="10">
    <source>
        <dbReference type="Pfam" id="PF00890"/>
    </source>
</evidence>
<sequence>MSDNPVMVVGSGLAGLMTALTLAPLPVLLVTAGGLGLSGSSELAQGGIAASIAADDNAVLHLADTLAAGDGLCDAGVAAGIIEAGPEIIAALEAHGVRFDRKADGSYALGLEAAHSRHRIAHVDGDATGAGIMRALTAKVRATPSITVMENTRALRLMNRDGRVVGAVLENYGPVAARAVVLATGGIGGLYTATTTPLGNLGQGAALAGRAGAVLADMEFVQFHPTALAVSAPRLPLVSEAVRGEGAILVNDCGERFMADIPGRELASRDVVARAIGAEIARGRQVFLDARAALGPRFASRFPGIDGLCRQHGIDPSHDLIPVRPATHYHMGGVATDGDGRTSLSGLWAVGEAACTGLHGANRLASNSLLEAAVMGLRAGRSIADEPFVPVTHLSPVSLPHMTDPAAVRSTVSRYLGLLRDEEGLRSAIAALLPLAQDGDAAAVALVVAVAAFERRETRGSHARTDFPAKNAASARSFYTFQAAFAFAREIATPQPVTEPVARPVTQPVTRTA</sequence>
<dbReference type="PRINTS" id="PR00368">
    <property type="entry name" value="FADPNR"/>
</dbReference>
<evidence type="ECO:0000256" key="6">
    <source>
        <dbReference type="ARBA" id="ARBA00022642"/>
    </source>
</evidence>
<keyword evidence="6" id="KW-0662">Pyridine nucleotide biosynthesis</keyword>
<dbReference type="GO" id="GO:0008734">
    <property type="term" value="F:L-aspartate oxidase activity"/>
    <property type="evidence" value="ECO:0007669"/>
    <property type="project" value="UniProtKB-EC"/>
</dbReference>
<dbReference type="InterPro" id="IPR027477">
    <property type="entry name" value="Succ_DH/fumarate_Rdtase_cat_sf"/>
</dbReference>
<comment type="catalytic activity">
    <reaction evidence="9">
        <text>L-aspartate + O2 = iminosuccinate + H2O2</text>
        <dbReference type="Rhea" id="RHEA:25876"/>
        <dbReference type="ChEBI" id="CHEBI:15379"/>
        <dbReference type="ChEBI" id="CHEBI:16240"/>
        <dbReference type="ChEBI" id="CHEBI:29991"/>
        <dbReference type="ChEBI" id="CHEBI:77875"/>
        <dbReference type="EC" id="1.4.3.16"/>
    </reaction>
    <physiologicalReaction direction="left-to-right" evidence="9">
        <dbReference type="Rhea" id="RHEA:25877"/>
    </physiologicalReaction>
</comment>
<dbReference type="PANTHER" id="PTHR42716">
    <property type="entry name" value="L-ASPARTATE OXIDASE"/>
    <property type="match status" value="1"/>
</dbReference>
<name>A0A7W9AXH4_9HYPH</name>
<dbReference type="InterPro" id="IPR037099">
    <property type="entry name" value="Fum_R/Succ_DH_flav-like_C_sf"/>
</dbReference>
<keyword evidence="7" id="KW-0274">FAD</keyword>
<dbReference type="Pfam" id="PF00890">
    <property type="entry name" value="FAD_binding_2"/>
    <property type="match status" value="1"/>
</dbReference>
<proteinExistence type="inferred from homology"/>
<dbReference type="NCBIfam" id="NF005701">
    <property type="entry name" value="PRK07512.1"/>
    <property type="match status" value="1"/>
</dbReference>
<comment type="caution">
    <text evidence="12">The sequence shown here is derived from an EMBL/GenBank/DDBJ whole genome shotgun (WGS) entry which is preliminary data.</text>
</comment>
<organism evidence="12 13">
    <name type="scientific">Brucella daejeonensis</name>
    <dbReference type="NCBI Taxonomy" id="659015"/>
    <lineage>
        <taxon>Bacteria</taxon>
        <taxon>Pseudomonadati</taxon>
        <taxon>Pseudomonadota</taxon>
        <taxon>Alphaproteobacteria</taxon>
        <taxon>Hyphomicrobiales</taxon>
        <taxon>Brucellaceae</taxon>
        <taxon>Brucella/Ochrobactrum group</taxon>
        <taxon>Brucella</taxon>
    </lineage>
</organism>
<keyword evidence="8 12" id="KW-0560">Oxidoreductase</keyword>
<evidence type="ECO:0000313" key="13">
    <source>
        <dbReference type="Proteomes" id="UP000555546"/>
    </source>
</evidence>
<dbReference type="SUPFAM" id="SSF46977">
    <property type="entry name" value="Succinate dehydrogenase/fumarate reductase flavoprotein C-terminal domain"/>
    <property type="match status" value="1"/>
</dbReference>
<dbReference type="PANTHER" id="PTHR42716:SF2">
    <property type="entry name" value="L-ASPARTATE OXIDASE, CHLOROPLASTIC"/>
    <property type="match status" value="1"/>
</dbReference>
<dbReference type="UniPathway" id="UPA00253">
    <property type="reaction ID" value="UER00326"/>
</dbReference>
<keyword evidence="13" id="KW-1185">Reference proteome</keyword>
<evidence type="ECO:0000313" key="12">
    <source>
        <dbReference type="EMBL" id="MBB5702311.1"/>
    </source>
</evidence>
<dbReference type="EC" id="1.4.3.16" evidence="4"/>
<dbReference type="Gene3D" id="3.90.700.10">
    <property type="entry name" value="Succinate dehydrogenase/fumarate reductase flavoprotein, catalytic domain"/>
    <property type="match status" value="1"/>
</dbReference>
<evidence type="ECO:0000256" key="4">
    <source>
        <dbReference type="ARBA" id="ARBA00012173"/>
    </source>
</evidence>
<comment type="cofactor">
    <cofactor evidence="1">
        <name>FAD</name>
        <dbReference type="ChEBI" id="CHEBI:57692"/>
    </cofactor>
</comment>
<evidence type="ECO:0000256" key="5">
    <source>
        <dbReference type="ARBA" id="ARBA00022630"/>
    </source>
</evidence>
<dbReference type="RefSeq" id="WP_183651920.1">
    <property type="nucleotide sequence ID" value="NZ_JACIJG010000007.1"/>
</dbReference>
<comment type="pathway">
    <text evidence="2">Cofactor biosynthesis; NAD(+) biosynthesis; iminoaspartate from L-aspartate (oxidase route): step 1/1.</text>
</comment>
<dbReference type="Gene3D" id="1.20.58.100">
    <property type="entry name" value="Fumarate reductase/succinate dehydrogenase flavoprotein-like, C-terminal domain"/>
    <property type="match status" value="1"/>
</dbReference>
<dbReference type="InterPro" id="IPR015939">
    <property type="entry name" value="Fum_Rdtase/Succ_DH_flav-like_C"/>
</dbReference>
<dbReference type="SUPFAM" id="SSF56425">
    <property type="entry name" value="Succinate dehydrogenase/fumarate reductase flavoprotein, catalytic domain"/>
    <property type="match status" value="1"/>
</dbReference>
<evidence type="ECO:0000256" key="7">
    <source>
        <dbReference type="ARBA" id="ARBA00022827"/>
    </source>
</evidence>
<dbReference type="FunFam" id="3.90.700.10:FF:000002">
    <property type="entry name" value="L-aspartate oxidase"/>
    <property type="match status" value="1"/>
</dbReference>
<dbReference type="SUPFAM" id="SSF51905">
    <property type="entry name" value="FAD/NAD(P)-binding domain"/>
    <property type="match status" value="1"/>
</dbReference>
<accession>A0A7W9AXH4</accession>
<evidence type="ECO:0000256" key="1">
    <source>
        <dbReference type="ARBA" id="ARBA00001974"/>
    </source>
</evidence>
<evidence type="ECO:0000256" key="9">
    <source>
        <dbReference type="ARBA" id="ARBA00048305"/>
    </source>
</evidence>
<dbReference type="AlphaFoldDB" id="A0A7W9AXH4"/>
<dbReference type="InterPro" id="IPR005288">
    <property type="entry name" value="NadB"/>
</dbReference>
<comment type="similarity">
    <text evidence="3">Belongs to the FAD-dependent oxidoreductase 2 family. NadB subfamily.</text>
</comment>
<feature type="domain" description="Fumarate reductase/succinate dehydrogenase flavoprotein-like C-terminal" evidence="11">
    <location>
        <begin position="442"/>
        <end position="473"/>
    </location>
</feature>
<feature type="domain" description="FAD-dependent oxidoreductase 2 FAD-binding" evidence="10">
    <location>
        <begin position="6"/>
        <end position="369"/>
    </location>
</feature>
<dbReference type="Gene3D" id="3.50.50.60">
    <property type="entry name" value="FAD/NAD(P)-binding domain"/>
    <property type="match status" value="1"/>
</dbReference>
<reference evidence="12 13" key="1">
    <citation type="submission" date="2020-08" db="EMBL/GenBank/DDBJ databases">
        <title>Genomic Encyclopedia of Type Strains, Phase IV (KMG-IV): sequencing the most valuable type-strain genomes for metagenomic binning, comparative biology and taxonomic classification.</title>
        <authorList>
            <person name="Goeker M."/>
        </authorList>
    </citation>
    <scope>NUCLEOTIDE SEQUENCE [LARGE SCALE GENOMIC DNA]</scope>
    <source>
        <strain evidence="12 13">DSM 26944</strain>
    </source>
</reference>
<gene>
    <name evidence="12" type="ORF">FHS76_002189</name>
</gene>
<evidence type="ECO:0000256" key="8">
    <source>
        <dbReference type="ARBA" id="ARBA00023002"/>
    </source>
</evidence>